<protein>
    <submittedName>
        <fullName evidence="3">Putative deoxyribonuclease RhsC</fullName>
        <ecNumber evidence="3">3.1.-.-</ecNumber>
    </submittedName>
</protein>
<evidence type="ECO:0000259" key="2">
    <source>
        <dbReference type="Pfam" id="PF25023"/>
    </source>
</evidence>
<dbReference type="InterPro" id="IPR022385">
    <property type="entry name" value="Rhs_assc_core"/>
</dbReference>
<dbReference type="InterPro" id="IPR050708">
    <property type="entry name" value="T6SS_VgrG/RHS"/>
</dbReference>
<evidence type="ECO:0000313" key="4">
    <source>
        <dbReference type="Proteomes" id="UP000237319"/>
    </source>
</evidence>
<dbReference type="Pfam" id="PF14412">
    <property type="entry name" value="AHH"/>
    <property type="match status" value="1"/>
</dbReference>
<proteinExistence type="predicted"/>
<dbReference type="EC" id="3.1.-.-" evidence="3"/>
<dbReference type="GO" id="GO:0016787">
    <property type="term" value="F:hydrolase activity"/>
    <property type="evidence" value="ECO:0007669"/>
    <property type="project" value="UniProtKB-KW"/>
</dbReference>
<keyword evidence="4" id="KW-1185">Reference proteome</keyword>
<dbReference type="NCBIfam" id="TIGR03696">
    <property type="entry name" value="Rhs_assc_core"/>
    <property type="match status" value="1"/>
</dbReference>
<dbReference type="AlphaFoldDB" id="A0A2S5CYC7"/>
<dbReference type="EMBL" id="PGLV01000001">
    <property type="protein sequence ID" value="POZ55841.1"/>
    <property type="molecule type" value="Genomic_DNA"/>
</dbReference>
<dbReference type="Gene3D" id="2.180.10.10">
    <property type="entry name" value="RHS repeat-associated core"/>
    <property type="match status" value="1"/>
</dbReference>
<organism evidence="3 4">
    <name type="scientific">Lysinibacillus sphaericus</name>
    <name type="common">Bacillus sphaericus</name>
    <dbReference type="NCBI Taxonomy" id="1421"/>
    <lineage>
        <taxon>Bacteria</taxon>
        <taxon>Bacillati</taxon>
        <taxon>Bacillota</taxon>
        <taxon>Bacilli</taxon>
        <taxon>Bacillales</taxon>
        <taxon>Bacillaceae</taxon>
        <taxon>Lysinibacillus</taxon>
    </lineage>
</organism>
<dbReference type="PANTHER" id="PTHR32305:SF15">
    <property type="entry name" value="PROTEIN RHSA-RELATED"/>
    <property type="match status" value="1"/>
</dbReference>
<reference evidence="3 4" key="1">
    <citation type="submission" date="2017-11" db="EMBL/GenBank/DDBJ databases">
        <title>Genome sequence of Lysinibacillus sphaericus, a lignin-degrading bacteria isolated from municipal solid waste soil.</title>
        <authorList>
            <person name="Persinoti G.F."/>
            <person name="Paixao D.A."/>
            <person name="Bugg T.D."/>
            <person name="Squina F.M."/>
        </authorList>
    </citation>
    <scope>NUCLEOTIDE SEQUENCE [LARGE SCALE GENOMIC DNA]</scope>
    <source>
        <strain evidence="3 4">A1</strain>
    </source>
</reference>
<keyword evidence="1" id="KW-0677">Repeat</keyword>
<evidence type="ECO:0000313" key="3">
    <source>
        <dbReference type="EMBL" id="POZ55841.1"/>
    </source>
</evidence>
<dbReference type="InterPro" id="IPR032871">
    <property type="entry name" value="AHH_dom_containing"/>
</dbReference>
<feature type="domain" description="Teneurin-like YD-shell" evidence="2">
    <location>
        <begin position="150"/>
        <end position="443"/>
    </location>
</feature>
<dbReference type="Pfam" id="PF25023">
    <property type="entry name" value="TEN_YD-shell"/>
    <property type="match status" value="1"/>
</dbReference>
<sequence length="611" mass="70335">MYERSLAGFVQRIQRPGNLWTAYQHDALGNIIRSDYYDGTWETFSYDKNGALQETENEHITVKLERDPSGQVIKEWQNDHWIASSYDELGNRSQITSSLGAKIDVTRNELGNVLQMTASRSEQNQWTASMQYNELGQEIERILPGDVISKWQYDITGRPTHHRVSSQSRDTRRRAYNWDVNHQLRSMVNELTGVKVTYGYDEFSNLVWANQDSRQFDFLYRSVDDVGNLYETKDKKDRVYGAGSRLLETKDAKFSYDEEGNLVEKVEHNGDTWKYEYYGNGMMAKVIKPDNTEVMFKYDALGRRIEKCSGVRATHFVWDGNTILHEYLSQDNSVENASQTDDLDSLVTWVFNDGFVPSAKITNKGNYSIISDYLGTPVEAYDEQGHKVWSAELDVYGRVNEFTGEKDFIPFRYQGQYEDVEIGLYYNRFRYYDPEQGNYTQIDPIGLAGNNPTLYGYVGNTNTWIDVFGLPRAPSQILAGNLKKGGSKTTGYQAHHVIPTNVWKRYKTFFDDIGIGGLRDEAFNGIMIPSNPDTLQKSSFNFIHNTHHSLYNSHVVNEIKFISEDFDNGIIDKKTARGKVRKLQMNLKNQLSMGHFDTVQSKKYPNCKRLG</sequence>
<dbReference type="Proteomes" id="UP000237319">
    <property type="component" value="Unassembled WGS sequence"/>
</dbReference>
<dbReference type="PANTHER" id="PTHR32305">
    <property type="match status" value="1"/>
</dbReference>
<gene>
    <name evidence="3" type="primary">rhsC_8</name>
    <name evidence="3" type="ORF">LYSIN_00624</name>
</gene>
<keyword evidence="3" id="KW-0378">Hydrolase</keyword>
<accession>A0A2S5CYC7</accession>
<name>A0A2S5CYC7_LYSSH</name>
<dbReference type="InterPro" id="IPR056823">
    <property type="entry name" value="TEN-like_YD-shell"/>
</dbReference>
<evidence type="ECO:0000256" key="1">
    <source>
        <dbReference type="ARBA" id="ARBA00022737"/>
    </source>
</evidence>
<comment type="caution">
    <text evidence="3">The sequence shown here is derived from an EMBL/GenBank/DDBJ whole genome shotgun (WGS) entry which is preliminary data.</text>
</comment>